<dbReference type="NCBIfam" id="TIGR02532">
    <property type="entry name" value="IV_pilin_GFxxxE"/>
    <property type="match status" value="1"/>
</dbReference>
<dbReference type="PROSITE" id="PS00409">
    <property type="entry name" value="PROKAR_NTER_METHYL"/>
    <property type="match status" value="1"/>
</dbReference>
<proteinExistence type="predicted"/>
<dbReference type="OrthoDB" id="5296638at2"/>
<dbReference type="InterPro" id="IPR012902">
    <property type="entry name" value="N_methyl_site"/>
</dbReference>
<evidence type="ECO:0000313" key="2">
    <source>
        <dbReference type="EMBL" id="RDD79958.1"/>
    </source>
</evidence>
<dbReference type="Pfam" id="PF07963">
    <property type="entry name" value="N_methyl"/>
    <property type="match status" value="1"/>
</dbReference>
<feature type="transmembrane region" description="Helical" evidence="1">
    <location>
        <begin position="6"/>
        <end position="30"/>
    </location>
</feature>
<reference evidence="2 3" key="1">
    <citation type="submission" date="2018-07" db="EMBL/GenBank/DDBJ databases">
        <title>Dyella tabacisoli L4-6T, whole genome shotgun sequence.</title>
        <authorList>
            <person name="Zhou X.-K."/>
            <person name="Li W.-J."/>
            <person name="Duan Y.-Q."/>
        </authorList>
    </citation>
    <scope>NUCLEOTIDE SEQUENCE [LARGE SCALE GENOMIC DNA]</scope>
    <source>
        <strain evidence="2 3">L4-6</strain>
    </source>
</reference>
<dbReference type="PANTHER" id="PTHR30093">
    <property type="entry name" value="GENERAL SECRETION PATHWAY PROTEIN G"/>
    <property type="match status" value="1"/>
</dbReference>
<dbReference type="SUPFAM" id="SSF54523">
    <property type="entry name" value="Pili subunits"/>
    <property type="match status" value="1"/>
</dbReference>
<dbReference type="EMBL" id="QQAH01000023">
    <property type="protein sequence ID" value="RDD79958.1"/>
    <property type="molecule type" value="Genomic_DNA"/>
</dbReference>
<organism evidence="2 3">
    <name type="scientific">Dyella tabacisoli</name>
    <dbReference type="NCBI Taxonomy" id="2282381"/>
    <lineage>
        <taxon>Bacteria</taxon>
        <taxon>Pseudomonadati</taxon>
        <taxon>Pseudomonadota</taxon>
        <taxon>Gammaproteobacteria</taxon>
        <taxon>Lysobacterales</taxon>
        <taxon>Rhodanobacteraceae</taxon>
        <taxon>Dyella</taxon>
    </lineage>
</organism>
<dbReference type="RefSeq" id="WP_114847338.1">
    <property type="nucleotide sequence ID" value="NZ_JBHSPE010000005.1"/>
</dbReference>
<dbReference type="Gene3D" id="3.30.700.10">
    <property type="entry name" value="Glycoprotein, Type 4 Pilin"/>
    <property type="match status" value="1"/>
</dbReference>
<dbReference type="Proteomes" id="UP000253782">
    <property type="component" value="Unassembled WGS sequence"/>
</dbReference>
<keyword evidence="1" id="KW-1133">Transmembrane helix</keyword>
<dbReference type="InterPro" id="IPR045584">
    <property type="entry name" value="Pilin-like"/>
</dbReference>
<keyword evidence="1" id="KW-0812">Transmembrane</keyword>
<protein>
    <submittedName>
        <fullName evidence="2">Prepilin-type N-terminal cleavage/methylation domain-containing protein</fullName>
    </submittedName>
</protein>
<dbReference type="GO" id="GO:0043683">
    <property type="term" value="P:type IV pilus assembly"/>
    <property type="evidence" value="ECO:0007669"/>
    <property type="project" value="InterPro"/>
</dbReference>
<comment type="caution">
    <text evidence="2">The sequence shown here is derived from an EMBL/GenBank/DDBJ whole genome shotgun (WGS) entry which is preliminary data.</text>
</comment>
<dbReference type="AlphaFoldDB" id="A0A369UJQ9"/>
<evidence type="ECO:0000313" key="3">
    <source>
        <dbReference type="Proteomes" id="UP000253782"/>
    </source>
</evidence>
<keyword evidence="1" id="KW-0472">Membrane</keyword>
<dbReference type="PANTHER" id="PTHR30093:SF47">
    <property type="entry name" value="TYPE IV PILUS NON-CORE MINOR PILIN PILE"/>
    <property type="match status" value="1"/>
</dbReference>
<dbReference type="InterPro" id="IPR031982">
    <property type="entry name" value="PilE-like"/>
</dbReference>
<gene>
    <name evidence="2" type="ORF">DVJ77_20140</name>
</gene>
<dbReference type="Pfam" id="PF16732">
    <property type="entry name" value="ComP_DUS"/>
    <property type="match status" value="1"/>
</dbReference>
<keyword evidence="3" id="KW-1185">Reference proteome</keyword>
<sequence>MKRIRGFTLIELMVVVAIIAILAAIAVPAYGRYAYRARRAEGQELLLRLASAQERYYSTNNAYFALATANTGFSSTTTSEKGYYLLSSITLANGGYTASATPQNAQATDKCLVLSIADTGAKTFSGDTTNGNCW</sequence>
<accession>A0A369UJQ9</accession>
<evidence type="ECO:0000256" key="1">
    <source>
        <dbReference type="SAM" id="Phobius"/>
    </source>
</evidence>
<name>A0A369UJQ9_9GAMM</name>